<accession>A0A4P8L4D2</accession>
<reference evidence="2 3" key="1">
    <citation type="submission" date="2019-05" db="EMBL/GenBank/DDBJ databases">
        <title>The Complete Genome Sequence of the n-alkane-degrading Desulfoglaeba alkanexedens ALDC reveals multiple alkylsuccinate synthase gene clusters.</title>
        <authorList>
            <person name="Callaghan A.V."/>
            <person name="Davidova I.A."/>
            <person name="Duncan K.E."/>
            <person name="Morris B."/>
            <person name="McInerney M.J."/>
        </authorList>
    </citation>
    <scope>NUCLEOTIDE SEQUENCE [LARGE SCALE GENOMIC DNA]</scope>
    <source>
        <strain evidence="2 3">ALDC</strain>
    </source>
</reference>
<evidence type="ECO:0000259" key="1">
    <source>
        <dbReference type="Pfam" id="PF07883"/>
    </source>
</evidence>
<gene>
    <name evidence="2" type="ORF">FDQ92_11485</name>
</gene>
<proteinExistence type="predicted"/>
<dbReference type="InterPro" id="IPR052044">
    <property type="entry name" value="PKS_Associated_Protein"/>
</dbReference>
<dbReference type="Gene3D" id="2.60.120.10">
    <property type="entry name" value="Jelly Rolls"/>
    <property type="match status" value="1"/>
</dbReference>
<dbReference type="InterPro" id="IPR014710">
    <property type="entry name" value="RmlC-like_jellyroll"/>
</dbReference>
<dbReference type="OrthoDB" id="9180677at2"/>
<evidence type="ECO:0000313" key="2">
    <source>
        <dbReference type="EMBL" id="QCQ22740.1"/>
    </source>
</evidence>
<dbReference type="Pfam" id="PF07883">
    <property type="entry name" value="Cupin_2"/>
    <property type="match status" value="1"/>
</dbReference>
<feature type="domain" description="Cupin type-2" evidence="1">
    <location>
        <begin position="41"/>
        <end position="107"/>
    </location>
</feature>
<dbReference type="PANTHER" id="PTHR36114">
    <property type="entry name" value="16.7 KDA PROTEIN IN WHIE LOCUS"/>
    <property type="match status" value="1"/>
</dbReference>
<dbReference type="AlphaFoldDB" id="A0A4P8L4D2"/>
<dbReference type="SUPFAM" id="SSF51182">
    <property type="entry name" value="RmlC-like cupins"/>
    <property type="match status" value="1"/>
</dbReference>
<dbReference type="RefSeq" id="WP_137425024.1">
    <property type="nucleotide sequence ID" value="NZ_CP040098.1"/>
</dbReference>
<reference evidence="2 3" key="2">
    <citation type="submission" date="2019-05" db="EMBL/GenBank/DDBJ databases">
        <authorList>
            <person name="Suflita J.M."/>
            <person name="Marks C.R."/>
        </authorList>
    </citation>
    <scope>NUCLEOTIDE SEQUENCE [LARGE SCALE GENOMIC DNA]</scope>
    <source>
        <strain evidence="2 3">ALDC</strain>
    </source>
</reference>
<evidence type="ECO:0000313" key="3">
    <source>
        <dbReference type="Proteomes" id="UP000298602"/>
    </source>
</evidence>
<dbReference type="KEGG" id="dax:FDQ92_11485"/>
<dbReference type="InterPro" id="IPR013096">
    <property type="entry name" value="Cupin_2"/>
</dbReference>
<name>A0A4P8L4D2_9BACT</name>
<dbReference type="PANTHER" id="PTHR36114:SF4">
    <property type="entry name" value="CUPIN 2 CONSERVED BARREL DOMAIN-CONTAINING PROTEIN"/>
    <property type="match status" value="1"/>
</dbReference>
<organism evidence="2 3">
    <name type="scientific">Desulfoglaeba alkanexedens ALDC</name>
    <dbReference type="NCBI Taxonomy" id="980445"/>
    <lineage>
        <taxon>Bacteria</taxon>
        <taxon>Pseudomonadati</taxon>
        <taxon>Thermodesulfobacteriota</taxon>
        <taxon>Syntrophobacteria</taxon>
        <taxon>Syntrophobacterales</taxon>
        <taxon>Syntrophobacteraceae</taxon>
        <taxon>Desulfoglaeba</taxon>
    </lineage>
</organism>
<dbReference type="CDD" id="cd02214">
    <property type="entry name" value="cupin_MJ1618"/>
    <property type="match status" value="1"/>
</dbReference>
<dbReference type="EMBL" id="CP040098">
    <property type="protein sequence ID" value="QCQ22740.1"/>
    <property type="molecule type" value="Genomic_DNA"/>
</dbReference>
<keyword evidence="3" id="KW-1185">Reference proteome</keyword>
<protein>
    <submittedName>
        <fullName evidence="2">Cupin domain-containing protein</fullName>
    </submittedName>
</protein>
<dbReference type="Proteomes" id="UP000298602">
    <property type="component" value="Chromosome"/>
</dbReference>
<sequence>MNIVRTRQTEVPPFITKDGSQVRELIHPKVHGNQRQSLAEAVVPPHGATHPHRHLKSEEIYHVLEGEGRLALAETAIVIEKGDSVYIPPGTVHSLVNLRAVPLRILCCCSPPYDHDDTVLADGGPPS</sequence>
<dbReference type="InterPro" id="IPR011051">
    <property type="entry name" value="RmlC_Cupin_sf"/>
</dbReference>